<evidence type="ECO:0000313" key="2">
    <source>
        <dbReference type="EMBL" id="BBE35063.1"/>
    </source>
</evidence>
<dbReference type="Proteomes" id="UP000275727">
    <property type="component" value="Chromosome"/>
</dbReference>
<dbReference type="Proteomes" id="UP000276029">
    <property type="component" value="Unassembled WGS sequence"/>
</dbReference>
<reference evidence="2 4" key="1">
    <citation type="submission" date="2018-06" db="EMBL/GenBank/DDBJ databases">
        <title>Complete Genome Sequence of the Microcystin-Degrading Bacterium Sphingosinicella microcystinivorans Strain B-9.</title>
        <authorList>
            <person name="Jin H."/>
            <person name="Nishizawa T."/>
            <person name="Guo Y."/>
            <person name="Nishizawa A."/>
            <person name="Park H."/>
            <person name="Kato H."/>
            <person name="Tsuji K."/>
            <person name="Harada K."/>
        </authorList>
    </citation>
    <scope>NUCLEOTIDE SEQUENCE [LARGE SCALE GENOMIC DNA]</scope>
    <source>
        <strain evidence="2 4">B9</strain>
    </source>
</reference>
<dbReference type="EMBL" id="RBWX01000007">
    <property type="protein sequence ID" value="RKS92043.1"/>
    <property type="molecule type" value="Genomic_DNA"/>
</dbReference>
<keyword evidence="5" id="KW-1185">Reference proteome</keyword>
<evidence type="ECO:0000313" key="3">
    <source>
        <dbReference type="EMBL" id="RKS92043.1"/>
    </source>
</evidence>
<protein>
    <submittedName>
        <fullName evidence="2">Uncharacterized protein</fullName>
    </submittedName>
</protein>
<accession>A0AAD1D706</accession>
<evidence type="ECO:0000256" key="1">
    <source>
        <dbReference type="SAM" id="SignalP"/>
    </source>
</evidence>
<feature type="signal peptide" evidence="1">
    <location>
        <begin position="1"/>
        <end position="19"/>
    </location>
</feature>
<reference evidence="3 5" key="2">
    <citation type="submission" date="2018-10" db="EMBL/GenBank/DDBJ databases">
        <title>Genomic Encyclopedia of Type Strains, Phase IV (KMG-IV): sequencing the most valuable type-strain genomes for metagenomic binning, comparative biology and taxonomic classification.</title>
        <authorList>
            <person name="Goeker M."/>
        </authorList>
    </citation>
    <scope>NUCLEOTIDE SEQUENCE [LARGE SCALE GENOMIC DNA]</scope>
    <source>
        <strain evidence="3 5">DSM 19791</strain>
    </source>
</reference>
<keyword evidence="1" id="KW-0732">Signal</keyword>
<proteinExistence type="predicted"/>
<dbReference type="KEGG" id="smic:SmB9_27210"/>
<dbReference type="AlphaFoldDB" id="A0AAD1D706"/>
<feature type="chain" id="PRO_5042199032" evidence="1">
    <location>
        <begin position="20"/>
        <end position="70"/>
    </location>
</feature>
<dbReference type="EMBL" id="AP018711">
    <property type="protein sequence ID" value="BBE35063.1"/>
    <property type="molecule type" value="Genomic_DNA"/>
</dbReference>
<evidence type="ECO:0000313" key="4">
    <source>
        <dbReference type="Proteomes" id="UP000275727"/>
    </source>
</evidence>
<sequence length="70" mass="6972">MLKSALILGMAATAAGSAASDTGKTGPNGAFVLFSGGVPTLQINTGARACPFEAPKASSARRSKPVFALY</sequence>
<dbReference type="RefSeq" id="WP_121048969.1">
    <property type="nucleotide sequence ID" value="NZ_AP018711.1"/>
</dbReference>
<organism evidence="2 4">
    <name type="scientific">Sphingosinicella microcystinivorans</name>
    <dbReference type="NCBI Taxonomy" id="335406"/>
    <lineage>
        <taxon>Bacteria</taxon>
        <taxon>Pseudomonadati</taxon>
        <taxon>Pseudomonadota</taxon>
        <taxon>Alphaproteobacteria</taxon>
        <taxon>Sphingomonadales</taxon>
        <taxon>Sphingosinicellaceae</taxon>
        <taxon>Sphingosinicella</taxon>
    </lineage>
</organism>
<gene>
    <name evidence="3" type="ORF">DFR51_1619</name>
    <name evidence="2" type="ORF">SmB9_27210</name>
</gene>
<evidence type="ECO:0000313" key="5">
    <source>
        <dbReference type="Proteomes" id="UP000276029"/>
    </source>
</evidence>
<name>A0AAD1D706_SPHMI</name>